<feature type="domain" description="Orn/Lys/Arg decarboxylase C-terminal" evidence="7">
    <location>
        <begin position="477"/>
        <end position="527"/>
    </location>
</feature>
<dbReference type="Gene3D" id="3.90.100.10">
    <property type="entry name" value="Orn/Lys/Arg decarboxylase, C-terminal domain"/>
    <property type="match status" value="1"/>
</dbReference>
<keyword evidence="9" id="KW-1185">Reference proteome</keyword>
<evidence type="ECO:0000313" key="9">
    <source>
        <dbReference type="Proteomes" id="UP000291832"/>
    </source>
</evidence>
<dbReference type="Pfam" id="PF01276">
    <property type="entry name" value="OKR_DC_1"/>
    <property type="match status" value="1"/>
</dbReference>
<dbReference type="Proteomes" id="UP000291832">
    <property type="component" value="Unassembled WGS sequence"/>
</dbReference>
<dbReference type="SUPFAM" id="SSF53383">
    <property type="entry name" value="PLP-dependent transferases"/>
    <property type="match status" value="1"/>
</dbReference>
<dbReference type="InterPro" id="IPR015424">
    <property type="entry name" value="PyrdxlP-dep_Trfase"/>
</dbReference>
<dbReference type="Pfam" id="PF03711">
    <property type="entry name" value="OKR_DC_1_C"/>
    <property type="match status" value="1"/>
</dbReference>
<evidence type="ECO:0000259" key="6">
    <source>
        <dbReference type="Pfam" id="PF01276"/>
    </source>
</evidence>
<evidence type="ECO:0000256" key="4">
    <source>
        <dbReference type="ARBA" id="ARBA00022898"/>
    </source>
</evidence>
<dbReference type="InterPro" id="IPR052357">
    <property type="entry name" value="Orn_Lys_Arg_decarboxylase-I"/>
</dbReference>
<dbReference type="InterPro" id="IPR015421">
    <property type="entry name" value="PyrdxlP-dep_Trfase_major"/>
</dbReference>
<dbReference type="InterPro" id="IPR008286">
    <property type="entry name" value="Prn/Lys/Arg_de-COase_C"/>
</dbReference>
<dbReference type="PANTHER" id="PTHR43277">
    <property type="entry name" value="ARGININE DECARBOXYLASE"/>
    <property type="match status" value="1"/>
</dbReference>
<comment type="similarity">
    <text evidence="2">Belongs to the Orn/Lys/Arg decarboxylase class-I family.</text>
</comment>
<reference evidence="8 9" key="1">
    <citation type="journal article" date="2015" name="Stand. Genomic Sci.">
        <title>Genomic Encyclopedia of Bacterial and Archaeal Type Strains, Phase III: the genomes of soil and plant-associated and newly described type strains.</title>
        <authorList>
            <person name="Whitman W.B."/>
            <person name="Woyke T."/>
            <person name="Klenk H.P."/>
            <person name="Zhou Y."/>
            <person name="Lilburn T.G."/>
            <person name="Beck B.J."/>
            <person name="De Vos P."/>
            <person name="Vandamme P."/>
            <person name="Eisen J.A."/>
            <person name="Garrity G."/>
            <person name="Hugenholtz P."/>
            <person name="Kyrpides N.C."/>
        </authorList>
    </citation>
    <scope>NUCLEOTIDE SEQUENCE [LARGE SCALE GENOMIC DNA]</scope>
    <source>
        <strain evidence="8 9">RF6</strain>
    </source>
</reference>
<evidence type="ECO:0000256" key="3">
    <source>
        <dbReference type="ARBA" id="ARBA00022793"/>
    </source>
</evidence>
<sequence>MRGFLPGREAGSVGTMLHQDSSHIDLTDATAGEAVAVPAVTPADAAAQAIAVESPQQRFGPEHARAPYAEAIERFADSSPLSLMVPGHGNDPENGGMHLAELFGTRVPQLDVPLMLPGIDLGDDSPLVQAQRLAADAWGAKRTWFLTNGASQANRTAAIAVRGLGERILIQRSMHSSLTDGVLLSGLIPAFVSPNIDEHHGIAHGLTPAMLDAALTREAAAGTPVSSVLVVSPSYFGSTADVAGLAEVAHAHGAAIIVDGAWGAHFGFHPDLPESPARLGADLAISSTHKLAGSLTQSAMLHLGDGPFAERLEPLVARAFSMTASTSMSGILMSSLDAARRALVQGEAQIGEAVAAAREIRDRLRRDPRFAVISDGFDAYPDIFQTDLLRVPIDVSGLGQSGHWVRSRMSEAHDIYLEMSTATSVVAVIGALRTIDVDRFIAALAAVADEAATLPAADAIAFPALPEAGELRVRPRDAYFGESEVVSAGEAVGRVSADTLAAYPPGIPNLLPGEEITAETVAFLQAVAASPTGYVRGAIDAGVAQFRVLRG</sequence>
<organism evidence="8 9">
    <name type="scientific">Leucobacter luti</name>
    <dbReference type="NCBI Taxonomy" id="340320"/>
    <lineage>
        <taxon>Bacteria</taxon>
        <taxon>Bacillati</taxon>
        <taxon>Actinomycetota</taxon>
        <taxon>Actinomycetes</taxon>
        <taxon>Micrococcales</taxon>
        <taxon>Microbacteriaceae</taxon>
        <taxon>Leucobacter</taxon>
    </lineage>
</organism>
<name>A0A4Q7TUD3_9MICO</name>
<evidence type="ECO:0000256" key="1">
    <source>
        <dbReference type="ARBA" id="ARBA00001933"/>
    </source>
</evidence>
<keyword evidence="4" id="KW-0663">Pyridoxal phosphate</keyword>
<comment type="cofactor">
    <cofactor evidence="1">
        <name>pyridoxal 5'-phosphate</name>
        <dbReference type="ChEBI" id="CHEBI:597326"/>
    </cofactor>
</comment>
<dbReference type="Gene3D" id="3.40.640.10">
    <property type="entry name" value="Type I PLP-dependent aspartate aminotransferase-like (Major domain)"/>
    <property type="match status" value="1"/>
</dbReference>
<dbReference type="GO" id="GO:0016831">
    <property type="term" value="F:carboxy-lyase activity"/>
    <property type="evidence" value="ECO:0007669"/>
    <property type="project" value="UniProtKB-KW"/>
</dbReference>
<dbReference type="AlphaFoldDB" id="A0A4Q7TUD3"/>
<evidence type="ECO:0000313" key="8">
    <source>
        <dbReference type="EMBL" id="RZT64561.1"/>
    </source>
</evidence>
<comment type="caution">
    <text evidence="8">The sequence shown here is derived from an EMBL/GenBank/DDBJ whole genome shotgun (WGS) entry which is preliminary data.</text>
</comment>
<evidence type="ECO:0000259" key="7">
    <source>
        <dbReference type="Pfam" id="PF03711"/>
    </source>
</evidence>
<feature type="domain" description="Orn/Lys/Arg decarboxylases family 1 pyridoxal-P attachment site" evidence="6">
    <location>
        <begin position="67"/>
        <end position="367"/>
    </location>
</feature>
<dbReference type="SUPFAM" id="SSF55904">
    <property type="entry name" value="Ornithine decarboxylase C-terminal domain"/>
    <property type="match status" value="1"/>
</dbReference>
<proteinExistence type="inferred from homology"/>
<gene>
    <name evidence="8" type="ORF">EV139_1979</name>
</gene>
<evidence type="ECO:0000256" key="2">
    <source>
        <dbReference type="ARBA" id="ARBA00010671"/>
    </source>
</evidence>
<dbReference type="PANTHER" id="PTHR43277:SF4">
    <property type="entry name" value="ARGININE DECARBOXYLASE"/>
    <property type="match status" value="1"/>
</dbReference>
<keyword evidence="5" id="KW-0456">Lyase</keyword>
<protein>
    <submittedName>
        <fullName evidence="8">Arginine decarboxylase</fullName>
    </submittedName>
</protein>
<accession>A0A4Q7TUD3</accession>
<dbReference type="InterPro" id="IPR036633">
    <property type="entry name" value="Prn/Lys/Arg_de-COase_C_sf"/>
</dbReference>
<keyword evidence="3" id="KW-0210">Decarboxylase</keyword>
<evidence type="ECO:0000256" key="5">
    <source>
        <dbReference type="ARBA" id="ARBA00023239"/>
    </source>
</evidence>
<dbReference type="InterPro" id="IPR000310">
    <property type="entry name" value="Orn/Lys/Arg_deCO2ase_major_dom"/>
</dbReference>
<dbReference type="EMBL" id="SHKI01000005">
    <property type="protein sequence ID" value="RZT64561.1"/>
    <property type="molecule type" value="Genomic_DNA"/>
</dbReference>